<feature type="non-terminal residue" evidence="2">
    <location>
        <position position="1"/>
    </location>
</feature>
<dbReference type="GO" id="GO:0005929">
    <property type="term" value="C:cilium"/>
    <property type="evidence" value="ECO:0007669"/>
    <property type="project" value="TreeGrafter"/>
</dbReference>
<dbReference type="GO" id="GO:0042073">
    <property type="term" value="P:intraciliary transport"/>
    <property type="evidence" value="ECO:0007669"/>
    <property type="project" value="InterPro"/>
</dbReference>
<feature type="compositionally biased region" description="Polar residues" evidence="1">
    <location>
        <begin position="66"/>
        <end position="77"/>
    </location>
</feature>
<keyword evidence="2" id="KW-0969">Cilium</keyword>
<dbReference type="EMBL" id="SEYY01021516">
    <property type="protein sequence ID" value="KAB7496307.1"/>
    <property type="molecule type" value="Genomic_DNA"/>
</dbReference>
<dbReference type="PANTHER" id="PTHR33906">
    <property type="entry name" value="INTRAFLAGELLAR TRANSPORT PROTEIN 25 HOMOLOG"/>
    <property type="match status" value="1"/>
</dbReference>
<dbReference type="InterPro" id="IPR033558">
    <property type="entry name" value="IFT25"/>
</dbReference>
<reference evidence="2 3" key="1">
    <citation type="journal article" date="2019" name="PLoS Biol.">
        <title>Sex chromosomes control vertical transmission of feminizing Wolbachia symbionts in an isopod.</title>
        <authorList>
            <person name="Becking T."/>
            <person name="Chebbi M.A."/>
            <person name="Giraud I."/>
            <person name="Moumen B."/>
            <person name="Laverre T."/>
            <person name="Caubet Y."/>
            <person name="Peccoud J."/>
            <person name="Gilbert C."/>
            <person name="Cordaux R."/>
        </authorList>
    </citation>
    <scope>NUCLEOTIDE SEQUENCE [LARGE SCALE GENOMIC DNA]</scope>
    <source>
        <strain evidence="2">ANa2</strain>
        <tissue evidence="2">Whole body excluding digestive tract and cuticle</tissue>
    </source>
</reference>
<feature type="region of interest" description="Disordered" evidence="1">
    <location>
        <begin position="36"/>
        <end position="77"/>
    </location>
</feature>
<gene>
    <name evidence="2" type="primary">HSPB11</name>
    <name evidence="2" type="ORF">Anas_04570</name>
</gene>
<dbReference type="InterPro" id="IPR008979">
    <property type="entry name" value="Galactose-bd-like_sf"/>
</dbReference>
<dbReference type="Proteomes" id="UP000326759">
    <property type="component" value="Unassembled WGS sequence"/>
</dbReference>
<keyword evidence="2" id="KW-0966">Cell projection</keyword>
<proteinExistence type="predicted"/>
<dbReference type="SUPFAM" id="SSF49785">
    <property type="entry name" value="Galactose-binding domain-like"/>
    <property type="match status" value="1"/>
</dbReference>
<dbReference type="GO" id="GO:0030992">
    <property type="term" value="C:intraciliary transport particle B"/>
    <property type="evidence" value="ECO:0007669"/>
    <property type="project" value="InterPro"/>
</dbReference>
<evidence type="ECO:0000313" key="2">
    <source>
        <dbReference type="EMBL" id="KAB7496307.1"/>
    </source>
</evidence>
<feature type="compositionally biased region" description="Polar residues" evidence="1">
    <location>
        <begin position="138"/>
        <end position="150"/>
    </location>
</feature>
<dbReference type="Gene3D" id="2.60.120.260">
    <property type="entry name" value="Galactose-binding domain-like"/>
    <property type="match status" value="1"/>
</dbReference>
<dbReference type="AlphaFoldDB" id="A0A5N5SQP3"/>
<dbReference type="OrthoDB" id="271080at2759"/>
<organism evidence="2 3">
    <name type="scientific">Armadillidium nasatum</name>
    <dbReference type="NCBI Taxonomy" id="96803"/>
    <lineage>
        <taxon>Eukaryota</taxon>
        <taxon>Metazoa</taxon>
        <taxon>Ecdysozoa</taxon>
        <taxon>Arthropoda</taxon>
        <taxon>Crustacea</taxon>
        <taxon>Multicrustacea</taxon>
        <taxon>Malacostraca</taxon>
        <taxon>Eumalacostraca</taxon>
        <taxon>Peracarida</taxon>
        <taxon>Isopoda</taxon>
        <taxon>Oniscidea</taxon>
        <taxon>Crinocheta</taxon>
        <taxon>Armadillidiidae</taxon>
        <taxon>Armadillidium</taxon>
    </lineage>
</organism>
<keyword evidence="3" id="KW-1185">Reference proteome</keyword>
<comment type="caution">
    <text evidence="2">The sequence shown here is derived from an EMBL/GenBank/DDBJ whole genome shotgun (WGS) entry which is preliminary data.</text>
</comment>
<feature type="region of interest" description="Disordered" evidence="1">
    <location>
        <begin position="124"/>
        <end position="150"/>
    </location>
</feature>
<sequence>SVSSADSDLLAIRPKPQKQIGKELPKIAIILDTQKDTCDTGSSRPDTPLTPHKRGICVNRTKSARNESSVNRPSSTRPLSCVSVFKSSLYETSQGEDHLAIYDCPEEDTSESDLIVVVDPLPELKEEEEEEEKHSSNDSENINSVPDTQTLVQTDSANVIENRILTKQDSEEIEESSTSESDLFKSVQFLHKENSYDDLGLIEIFNINRLNELSDREDFKEKLLTARQKSCEEVPENHLLDIFIEPLDNDLNNSFCFSTTSLTPSNLDLQSERTKAYLKKRQSTYFENSNNSEGNEKGKTTLGKLSGETKGKNFISGIEVNKSGLEKHNLNRFIETHFEDQQSRIRKIYSIWQSSPPEGKEESAFEARFDREIMVEAKIVYATSNDPNYPPTAVLDGKSDSFWVSCGLYPQQMLISLARLTHVDRMSISAYNGRGTAAFNIDNCSDFDSSDELQVNSGLPSYYTVNEGCPLVGIREISQNNQDSINAIQTVDGVSDFDNRDDDVMDELVAKHMEDEVDNVDEEDVDNASTFTQHGGSTLITDFVDDDDIEDISDA</sequence>
<evidence type="ECO:0000313" key="3">
    <source>
        <dbReference type="Proteomes" id="UP000326759"/>
    </source>
</evidence>
<accession>A0A5N5SQP3</accession>
<protein>
    <submittedName>
        <fullName evidence="2">Intraflagellar transport protein 25-like protein</fullName>
    </submittedName>
</protein>
<name>A0A5N5SQP3_9CRUS</name>
<keyword evidence="2" id="KW-0282">Flagellum</keyword>
<evidence type="ECO:0000256" key="1">
    <source>
        <dbReference type="SAM" id="MobiDB-lite"/>
    </source>
</evidence>
<dbReference type="PANTHER" id="PTHR33906:SF1">
    <property type="entry name" value="INTRAFLAGELLAR TRANSPORT PROTEIN 25 HOMOLOG"/>
    <property type="match status" value="1"/>
</dbReference>